<feature type="domain" description="Leucine-binding protein" evidence="4">
    <location>
        <begin position="129"/>
        <end position="425"/>
    </location>
</feature>
<dbReference type="AlphaFoldDB" id="A0A933SHK1"/>
<dbReference type="Proteomes" id="UP000696931">
    <property type="component" value="Unassembled WGS sequence"/>
</dbReference>
<accession>A0A933SHK1</accession>
<dbReference type="EMBL" id="JACRIW010000079">
    <property type="protein sequence ID" value="MBI5170019.1"/>
    <property type="molecule type" value="Genomic_DNA"/>
</dbReference>
<feature type="signal peptide" evidence="3">
    <location>
        <begin position="1"/>
        <end position="23"/>
    </location>
</feature>
<evidence type="ECO:0000256" key="2">
    <source>
        <dbReference type="ARBA" id="ARBA00022729"/>
    </source>
</evidence>
<evidence type="ECO:0000256" key="1">
    <source>
        <dbReference type="ARBA" id="ARBA00010062"/>
    </source>
</evidence>
<evidence type="ECO:0000313" key="6">
    <source>
        <dbReference type="Proteomes" id="UP000696931"/>
    </source>
</evidence>
<keyword evidence="2 3" id="KW-0732">Signal</keyword>
<reference evidence="5" key="1">
    <citation type="submission" date="2020-07" db="EMBL/GenBank/DDBJ databases">
        <title>Huge and variable diversity of episymbiotic CPR bacteria and DPANN archaea in groundwater ecosystems.</title>
        <authorList>
            <person name="He C.Y."/>
            <person name="Keren R."/>
            <person name="Whittaker M."/>
            <person name="Farag I.F."/>
            <person name="Doudna J."/>
            <person name="Cate J.H.D."/>
            <person name="Banfield J.F."/>
        </authorList>
    </citation>
    <scope>NUCLEOTIDE SEQUENCE</scope>
    <source>
        <strain evidence="5">NC_groundwater_1813_Pr3_B-0.1um_71_17</strain>
    </source>
</reference>
<evidence type="ECO:0000313" key="5">
    <source>
        <dbReference type="EMBL" id="MBI5170019.1"/>
    </source>
</evidence>
<evidence type="ECO:0000256" key="3">
    <source>
        <dbReference type="SAM" id="SignalP"/>
    </source>
</evidence>
<gene>
    <name evidence="5" type="ORF">HZA61_11060</name>
</gene>
<dbReference type="Gene3D" id="3.40.50.2300">
    <property type="match status" value="2"/>
</dbReference>
<dbReference type="SUPFAM" id="SSF53822">
    <property type="entry name" value="Periplasmic binding protein-like I"/>
    <property type="match status" value="1"/>
</dbReference>
<protein>
    <submittedName>
        <fullName evidence="5">Amino acid ABC transporter substrate-binding protein</fullName>
    </submittedName>
</protein>
<dbReference type="PANTHER" id="PTHR30483">
    <property type="entry name" value="LEUCINE-SPECIFIC-BINDING PROTEIN"/>
    <property type="match status" value="1"/>
</dbReference>
<organism evidence="5 6">
    <name type="scientific">Eiseniibacteriota bacterium</name>
    <dbReference type="NCBI Taxonomy" id="2212470"/>
    <lineage>
        <taxon>Bacteria</taxon>
        <taxon>Candidatus Eiseniibacteriota</taxon>
    </lineage>
</organism>
<dbReference type="InterPro" id="IPR051010">
    <property type="entry name" value="BCAA_transport"/>
</dbReference>
<dbReference type="CDD" id="cd06268">
    <property type="entry name" value="PBP1_ABC_transporter_LIVBP-like"/>
    <property type="match status" value="1"/>
</dbReference>
<dbReference type="Pfam" id="PF13458">
    <property type="entry name" value="Peripla_BP_6"/>
    <property type="match status" value="1"/>
</dbReference>
<evidence type="ECO:0000259" key="4">
    <source>
        <dbReference type="Pfam" id="PF13458"/>
    </source>
</evidence>
<dbReference type="InterPro" id="IPR028082">
    <property type="entry name" value="Peripla_BP_I"/>
</dbReference>
<comment type="similarity">
    <text evidence="1">Belongs to the leucine-binding protein family.</text>
</comment>
<dbReference type="InterPro" id="IPR028081">
    <property type="entry name" value="Leu-bd"/>
</dbReference>
<name>A0A933SHK1_UNCEI</name>
<feature type="chain" id="PRO_5036859092" evidence="3">
    <location>
        <begin position="24"/>
        <end position="461"/>
    </location>
</feature>
<proteinExistence type="inferred from homology"/>
<dbReference type="PANTHER" id="PTHR30483:SF6">
    <property type="entry name" value="PERIPLASMIC BINDING PROTEIN OF ABC TRANSPORTER FOR NATURAL AMINO ACIDS"/>
    <property type="match status" value="1"/>
</dbReference>
<comment type="caution">
    <text evidence="5">The sequence shown here is derived from an EMBL/GenBank/DDBJ whole genome shotgun (WGS) entry which is preliminary data.</text>
</comment>
<sequence>MRTLVRWLPILAIAATTAAAAFAASPPLTRVSADALAASPQSSDRDARLGDWARRAPLDDVLWVLRRPASQLGKAERTLVQAAIDHTPAARAELRRRLELRRQLADAAGRRSGREVGDLETQRPRASVWRVGAVLPDAGDYAGYGDALRVALEAGLAYGRDGAPSFDVDVIGSGDNEPARAIAAFDTLSRRCAVVVGELLSPPTFALAAASRYTGVPVVSPTATDESIGRSGPLVFAIGPSSEERGAVLARAVLEGKPRKVAIYTSQSSAADPFVRSFAATAESLGAKIVRRETYAGGTTDFRVLSRGLRTFGAEVLFWDGESREADALLRQISADGVGVKVCGGSELSPDRMHTMTRPLLDGVRWVADDWKLPAVQQAVLDSIAKSRSERAGTIWVRGFLAGRRIAAAVDAGARTPAELGARLRHRDGARRAAGFLECTLDGATLPVYLVQRGKNTEPTP</sequence>